<sequence length="197" mass="22143">MKKIIAILLILGCHCVYSQNPPVTSTVAVCSGISYDEIPQNSYFKDIFNTFDPFVGTWVYINGNQKVTLSIKKVTKKYFADRKIYKDFIVGNYSYSTDGGITYVVNTIPQFLNTNTDSNPMYSPCAEPNLINFGFIDVLLDKHFCKAIFEFLSGSTTQVKLTLQNKEGLISLVQPGEPHPVYNPDFTIPNNIVLTKQ</sequence>
<feature type="chain" id="PRO_5047147079" evidence="1">
    <location>
        <begin position="19"/>
        <end position="197"/>
    </location>
</feature>
<keyword evidence="4" id="KW-1185">Reference proteome</keyword>
<protein>
    <submittedName>
        <fullName evidence="3">DUF6705 family protein</fullName>
    </submittedName>
</protein>
<name>A0ABW1PPH5_9FLAO</name>
<dbReference type="Pfam" id="PF20448">
    <property type="entry name" value="DUF6705"/>
    <property type="match status" value="1"/>
</dbReference>
<dbReference type="Proteomes" id="UP001596287">
    <property type="component" value="Unassembled WGS sequence"/>
</dbReference>
<proteinExistence type="predicted"/>
<reference evidence="4" key="1">
    <citation type="journal article" date="2019" name="Int. J. Syst. Evol. Microbiol.">
        <title>The Global Catalogue of Microorganisms (GCM) 10K type strain sequencing project: providing services to taxonomists for standard genome sequencing and annotation.</title>
        <authorList>
            <consortium name="The Broad Institute Genomics Platform"/>
            <consortium name="The Broad Institute Genome Sequencing Center for Infectious Disease"/>
            <person name="Wu L."/>
            <person name="Ma J."/>
        </authorList>
    </citation>
    <scope>NUCLEOTIDE SEQUENCE [LARGE SCALE GENOMIC DNA]</scope>
    <source>
        <strain evidence="4">CCUG 49679</strain>
    </source>
</reference>
<feature type="signal peptide" evidence="1">
    <location>
        <begin position="1"/>
        <end position="18"/>
    </location>
</feature>
<organism evidence="3 4">
    <name type="scientific">Flavobacterium qiangtangense</name>
    <dbReference type="NCBI Taxonomy" id="1442595"/>
    <lineage>
        <taxon>Bacteria</taxon>
        <taxon>Pseudomonadati</taxon>
        <taxon>Bacteroidota</taxon>
        <taxon>Flavobacteriia</taxon>
        <taxon>Flavobacteriales</taxon>
        <taxon>Flavobacteriaceae</taxon>
        <taxon>Flavobacterium</taxon>
    </lineage>
</organism>
<dbReference type="EMBL" id="JBHSQB010000009">
    <property type="protein sequence ID" value="MFC6097434.1"/>
    <property type="molecule type" value="Genomic_DNA"/>
</dbReference>
<gene>
    <name evidence="3" type="ORF">ACFPVY_12335</name>
</gene>
<dbReference type="InterPro" id="IPR046551">
    <property type="entry name" value="DUF6705"/>
</dbReference>
<comment type="caution">
    <text evidence="3">The sequence shown here is derived from an EMBL/GenBank/DDBJ whole genome shotgun (WGS) entry which is preliminary data.</text>
</comment>
<evidence type="ECO:0000259" key="2">
    <source>
        <dbReference type="Pfam" id="PF20448"/>
    </source>
</evidence>
<dbReference type="RefSeq" id="WP_379792396.1">
    <property type="nucleotide sequence ID" value="NZ_JBHSQB010000009.1"/>
</dbReference>
<feature type="domain" description="DUF6705" evidence="2">
    <location>
        <begin position="1"/>
        <end position="197"/>
    </location>
</feature>
<accession>A0ABW1PPH5</accession>
<keyword evidence="1" id="KW-0732">Signal</keyword>
<evidence type="ECO:0000313" key="3">
    <source>
        <dbReference type="EMBL" id="MFC6097434.1"/>
    </source>
</evidence>
<evidence type="ECO:0000256" key="1">
    <source>
        <dbReference type="SAM" id="SignalP"/>
    </source>
</evidence>
<evidence type="ECO:0000313" key="4">
    <source>
        <dbReference type="Proteomes" id="UP001596287"/>
    </source>
</evidence>